<dbReference type="EMBL" id="KC503409">
    <property type="protein sequence ID" value="AGT02575.1"/>
    <property type="molecule type" value="Genomic_DNA"/>
</dbReference>
<evidence type="ECO:0000256" key="1">
    <source>
        <dbReference type="ARBA" id="ARBA00001933"/>
    </source>
</evidence>
<evidence type="ECO:0000256" key="5">
    <source>
        <dbReference type="ARBA" id="ARBA00022679"/>
    </source>
</evidence>
<dbReference type="Gene3D" id="3.30.470.10">
    <property type="match status" value="1"/>
</dbReference>
<dbReference type="PANTHER" id="PTHR11825:SF44">
    <property type="entry name" value="BRANCHED-CHAIN-AMINO-ACID AMINOTRANSFERASE"/>
    <property type="match status" value="1"/>
</dbReference>
<dbReference type="NCBIfam" id="TIGR01123">
    <property type="entry name" value="ilvE_II"/>
    <property type="match status" value="1"/>
</dbReference>
<dbReference type="Gene3D" id="3.20.10.10">
    <property type="entry name" value="D-amino Acid Aminotransferase, subunit A, domain 2"/>
    <property type="match status" value="1"/>
</dbReference>
<sequence>MRMTAVRRAFNANPASFKAKDLVREMVPAPPPLPSMKGVKFGTIFTPHMLIVDYDHGAWGKPRIEPFKPFSMPPQSSVLHYGLSCFEGMKAYADINDVEKVKKGEALGEKHRVRLFRPDKNIARLQDSMHRLCFPSFDADELNKLMHAFVRTEQAYVPKQFGYSLYLRPTAIGTSEHLGASPSTVRLFVIASPVGPYYPPAEGQEDAGAMGIKPVKLLVEETHRRAWPGGTGGSKLGANYAGPMLVQEQAHQRGYDQVLWLGAGQEVQEVGAMNFCCVWRTPEGKTELVTAPLDGTILPGVTRDSILALARQWGEFEVAERAYTVEELVAALEEGRVVECFGCGTAAIVSPVCALSYRGKEYAVPCPETSITTRFLTEMLDIQYGKTPSEWSVLVE</sequence>
<organism evidence="9">
    <name type="scientific">Herpetomonas muscarum</name>
    <dbReference type="NCBI Taxonomy" id="5718"/>
    <lineage>
        <taxon>Eukaryota</taxon>
        <taxon>Discoba</taxon>
        <taxon>Euglenozoa</taxon>
        <taxon>Kinetoplastea</taxon>
        <taxon>Metakinetoplastina</taxon>
        <taxon>Trypanosomatida</taxon>
        <taxon>Trypanosomatidae</taxon>
        <taxon>Herpetomonas</taxon>
    </lineage>
</organism>
<keyword evidence="4" id="KW-0028">Amino-acid biosynthesis</keyword>
<evidence type="ECO:0000256" key="4">
    <source>
        <dbReference type="ARBA" id="ARBA00022605"/>
    </source>
</evidence>
<dbReference type="CDD" id="cd01557">
    <property type="entry name" value="BCAT_beta_family"/>
    <property type="match status" value="1"/>
</dbReference>
<comment type="cofactor">
    <cofactor evidence="1">
        <name>pyridoxal 5'-phosphate</name>
        <dbReference type="ChEBI" id="CHEBI:597326"/>
    </cofactor>
</comment>
<dbReference type="GO" id="GO:0009082">
    <property type="term" value="P:branched-chain amino acid biosynthetic process"/>
    <property type="evidence" value="ECO:0007669"/>
    <property type="project" value="UniProtKB-KW"/>
</dbReference>
<dbReference type="GO" id="GO:0008652">
    <property type="term" value="P:amino acid biosynthetic process"/>
    <property type="evidence" value="ECO:0007669"/>
    <property type="project" value="UniProtKB-KW"/>
</dbReference>
<dbReference type="EC" id="2.6.1.42" evidence="9"/>
<evidence type="ECO:0000256" key="2">
    <source>
        <dbReference type="ARBA" id="ARBA00009320"/>
    </source>
</evidence>
<dbReference type="NCBIfam" id="NF009897">
    <property type="entry name" value="PRK13357.1"/>
    <property type="match status" value="1"/>
</dbReference>
<dbReference type="AlphaFoldDB" id="U5KLN7"/>
<keyword evidence="6" id="KW-0663">Pyridoxal phosphate</keyword>
<keyword evidence="3 9" id="KW-0032">Aminotransferase</keyword>
<dbReference type="PIRSF" id="PIRSF006468">
    <property type="entry name" value="BCAT1"/>
    <property type="match status" value="1"/>
</dbReference>
<dbReference type="PANTHER" id="PTHR11825">
    <property type="entry name" value="SUBGROUP IIII AMINOTRANSFERASE"/>
    <property type="match status" value="1"/>
</dbReference>
<dbReference type="GO" id="GO:0004084">
    <property type="term" value="F:branched-chain-amino-acid transaminase activity"/>
    <property type="evidence" value="ECO:0007669"/>
    <property type="project" value="UniProtKB-EC"/>
</dbReference>
<evidence type="ECO:0000313" key="9">
    <source>
        <dbReference type="EMBL" id="AGT02575.1"/>
    </source>
</evidence>
<dbReference type="InterPro" id="IPR001544">
    <property type="entry name" value="Aminotrans_IV"/>
</dbReference>
<dbReference type="SUPFAM" id="SSF56752">
    <property type="entry name" value="D-aminoacid aminotransferase-like PLP-dependent enzymes"/>
    <property type="match status" value="1"/>
</dbReference>
<keyword evidence="5 9" id="KW-0808">Transferase</keyword>
<dbReference type="InterPro" id="IPR033939">
    <property type="entry name" value="BCAT_family"/>
</dbReference>
<dbReference type="InterPro" id="IPR036038">
    <property type="entry name" value="Aminotransferase-like"/>
</dbReference>
<evidence type="ECO:0000256" key="3">
    <source>
        <dbReference type="ARBA" id="ARBA00022576"/>
    </source>
</evidence>
<evidence type="ECO:0000256" key="6">
    <source>
        <dbReference type="ARBA" id="ARBA00022898"/>
    </source>
</evidence>
<feature type="modified residue" description="N6-(pyridoxal phosphate)lysine" evidence="8">
    <location>
        <position position="235"/>
    </location>
</feature>
<comment type="similarity">
    <text evidence="2">Belongs to the class-IV pyridoxal-phosphate-dependent aminotransferase family.</text>
</comment>
<evidence type="ECO:0000256" key="8">
    <source>
        <dbReference type="PIRSR" id="PIRSR006468-1"/>
    </source>
</evidence>
<dbReference type="Pfam" id="PF01063">
    <property type="entry name" value="Aminotran_4"/>
    <property type="match status" value="1"/>
</dbReference>
<keyword evidence="7" id="KW-0100">Branched-chain amino acid biosynthesis</keyword>
<accession>U5KLN7</accession>
<protein>
    <submittedName>
        <fullName evidence="9">Branched-chain-amino-acid transaminase</fullName>
        <ecNumber evidence="9">2.6.1.42</ecNumber>
    </submittedName>
</protein>
<evidence type="ECO:0000256" key="7">
    <source>
        <dbReference type="ARBA" id="ARBA00023304"/>
    </source>
</evidence>
<reference evidence="9" key="1">
    <citation type="submission" date="2013-01" db="EMBL/GenBank/DDBJ databases">
        <title>Genomic Cooperation Between Trypanosomatids and Their Bacterial Endosymbionts in the Synthesis of Essential Amino Acids Heavily Influenced by Multiple Lateral Gene Transfer Events.</title>
        <authorList>
            <person name="Alves J.M.P."/>
            <person name="Klein C."/>
            <person name="Maia da Silva F."/>
            <person name="Costa Martins A.G."/>
            <person name="Serrano M.G."/>
            <person name="Buck G.A."/>
            <person name="Vasconcelos A.T.R."/>
            <person name="France-Sagot M."/>
            <person name="Teixeira M.M.G."/>
            <person name="Motta M.C.M."/>
            <person name="Camargo E.P."/>
        </authorList>
    </citation>
    <scope>NUCLEOTIDE SEQUENCE</scope>
</reference>
<dbReference type="FunFam" id="3.20.10.10:FF:000004">
    <property type="entry name" value="Branched-chain-amino-acid aminotransferase"/>
    <property type="match status" value="1"/>
</dbReference>
<dbReference type="InterPro" id="IPR043131">
    <property type="entry name" value="BCAT-like_N"/>
</dbReference>
<dbReference type="InterPro" id="IPR043132">
    <property type="entry name" value="BCAT-like_C"/>
</dbReference>
<name>U5KLN7_HERMU</name>
<proteinExistence type="inferred from homology"/>
<dbReference type="InterPro" id="IPR005786">
    <property type="entry name" value="B_amino_transII"/>
</dbReference>